<dbReference type="PANTHER" id="PTHR31189:SF13">
    <property type="entry name" value="CUPINCIN"/>
    <property type="match status" value="1"/>
</dbReference>
<feature type="compositionally biased region" description="Basic and acidic residues" evidence="2">
    <location>
        <begin position="115"/>
        <end position="127"/>
    </location>
</feature>
<dbReference type="EMBL" id="NKXS01000355">
    <property type="protein sequence ID" value="PIN24782.1"/>
    <property type="molecule type" value="Genomic_DNA"/>
</dbReference>
<feature type="region of interest" description="Disordered" evidence="2">
    <location>
        <begin position="473"/>
        <end position="501"/>
    </location>
</feature>
<dbReference type="Pfam" id="PF04702">
    <property type="entry name" value="Vicilin_N"/>
    <property type="match status" value="1"/>
</dbReference>
<feature type="compositionally biased region" description="Basic and acidic residues" evidence="2">
    <location>
        <begin position="169"/>
        <end position="189"/>
    </location>
</feature>
<dbReference type="CDD" id="cd02244">
    <property type="entry name" value="cupin_7S_vicilin-like_N"/>
    <property type="match status" value="1"/>
</dbReference>
<evidence type="ECO:0000313" key="5">
    <source>
        <dbReference type="EMBL" id="PIN24782.1"/>
    </source>
</evidence>
<dbReference type="SUPFAM" id="SSF51182">
    <property type="entry name" value="RmlC-like cupins"/>
    <property type="match status" value="2"/>
</dbReference>
<evidence type="ECO:0000256" key="1">
    <source>
        <dbReference type="ARBA" id="ARBA00023597"/>
    </source>
</evidence>
<dbReference type="AlphaFoldDB" id="A0A2G9I4U4"/>
<gene>
    <name evidence="5" type="ORF">CDL12_02486</name>
</gene>
<dbReference type="PANTHER" id="PTHR31189">
    <property type="entry name" value="OS03G0336100 PROTEIN-RELATED"/>
    <property type="match status" value="1"/>
</dbReference>
<keyword evidence="3" id="KW-0732">Signal</keyword>
<feature type="domain" description="Cupin type-1" evidence="4">
    <location>
        <begin position="202"/>
        <end position="355"/>
    </location>
</feature>
<dbReference type="Proteomes" id="UP000231279">
    <property type="component" value="Unassembled WGS sequence"/>
</dbReference>
<proteinExistence type="inferred from homology"/>
<comment type="caution">
    <text evidence="5">The sequence shown here is derived from an EMBL/GenBank/DDBJ whole genome shotgun (WGS) entry which is preliminary data.</text>
</comment>
<protein>
    <recommendedName>
        <fullName evidence="4">Cupin type-1 domain-containing protein</fullName>
    </recommendedName>
</protein>
<dbReference type="InterPro" id="IPR011051">
    <property type="entry name" value="RmlC_Cupin_sf"/>
</dbReference>
<feature type="compositionally biased region" description="Polar residues" evidence="2">
    <location>
        <begin position="475"/>
        <end position="498"/>
    </location>
</feature>
<dbReference type="CDD" id="cd02245">
    <property type="entry name" value="cupin_7S_vicilin-like_C"/>
    <property type="match status" value="1"/>
</dbReference>
<evidence type="ECO:0000256" key="2">
    <source>
        <dbReference type="SAM" id="MobiDB-lite"/>
    </source>
</evidence>
<dbReference type="InterPro" id="IPR050253">
    <property type="entry name" value="Seed_Storage-Functional"/>
</dbReference>
<dbReference type="OrthoDB" id="1912756at2759"/>
<feature type="domain" description="Cupin type-1" evidence="4">
    <location>
        <begin position="396"/>
        <end position="572"/>
    </location>
</feature>
<dbReference type="InterPro" id="IPR006792">
    <property type="entry name" value="Vicilin_N"/>
</dbReference>
<evidence type="ECO:0000259" key="4">
    <source>
        <dbReference type="SMART" id="SM00835"/>
    </source>
</evidence>
<feature type="region of interest" description="Disordered" evidence="2">
    <location>
        <begin position="169"/>
        <end position="193"/>
    </location>
</feature>
<dbReference type="STRING" id="429701.A0A2G9I4U4"/>
<dbReference type="InterPro" id="IPR006045">
    <property type="entry name" value="Cupin_1"/>
</dbReference>
<sequence length="597" mass="68036">MSFKARFCLVLFALVLASYVASGVQDPELKQCTHQCQVQQQSDHEQREICFQRCEWYVREKHRLEQGGGSGGAVAEGDRESPIERLRECVRGCEQQRGERRQECQKTCQKEYERERERQEGGGRGDDIDNPTDPQKGYQHCWRQCRRQSEGGKIQEQCERLCVEQRREREEGQRGEKDEMYEERERGEEEREGENPYVFEDRHFKTGLQSQNGRVRILQKFTDRSELLRGIENYRVAILEADPQTFIVPNHWDADDVIFVANGRGTVSLVGQDRRESFNIRQGDLLRIKAGTTTYLINRDNNERLVLAKLVRPISRPGHFEAFFGAGGPNPETFYAVFSNGVLEAAFNTSWDRLVRLFGQQKQGVIIRASQEQITAMSHHEGGGIWPFGGESKGTFNIYEQRPTHSNQYGKLFEVDSSHFSQLKDLDLIVSLANITQGAMTAPFYNSKATKICIGVDGEGYFEMACPLLARSQDRQPGSGQQERPGSQHKPTSGPSYQRVSSPLRRGVVVVVPAGHPAVAVASNNQNLQLLCFEVNAQNNEKFPLAGKRNVINQLEREAKELAFGLPAREVEEIFRSQQEEFFFKGPRQQRQGYSDA</sequence>
<evidence type="ECO:0000256" key="3">
    <source>
        <dbReference type="SAM" id="SignalP"/>
    </source>
</evidence>
<evidence type="ECO:0000313" key="6">
    <source>
        <dbReference type="Proteomes" id="UP000231279"/>
    </source>
</evidence>
<dbReference type="Gene3D" id="2.60.120.10">
    <property type="entry name" value="Jelly Rolls"/>
    <property type="match status" value="2"/>
</dbReference>
<dbReference type="InterPro" id="IPR014710">
    <property type="entry name" value="RmlC-like_jellyroll"/>
</dbReference>
<comment type="similarity">
    <text evidence="1">Belongs to the 7S seed storage protein family.</text>
</comment>
<dbReference type="Pfam" id="PF00190">
    <property type="entry name" value="Cupin_1"/>
    <property type="match status" value="1"/>
</dbReference>
<dbReference type="SMART" id="SM00835">
    <property type="entry name" value="Cupin_1"/>
    <property type="match status" value="2"/>
</dbReference>
<accession>A0A2G9I4U4</accession>
<keyword evidence="6" id="KW-1185">Reference proteome</keyword>
<reference evidence="6" key="1">
    <citation type="journal article" date="2018" name="Gigascience">
        <title>Genome assembly of the Pink Ipe (Handroanthus impetiginosus, Bignoniaceae), a highly valued, ecologically keystone Neotropical timber forest tree.</title>
        <authorList>
            <person name="Silva-Junior O.B."/>
            <person name="Grattapaglia D."/>
            <person name="Novaes E."/>
            <person name="Collevatti R.G."/>
        </authorList>
    </citation>
    <scope>NUCLEOTIDE SEQUENCE [LARGE SCALE GENOMIC DNA]</scope>
    <source>
        <strain evidence="6">cv. UFG-1</strain>
    </source>
</reference>
<feature type="signal peptide" evidence="3">
    <location>
        <begin position="1"/>
        <end position="23"/>
    </location>
</feature>
<name>A0A2G9I4U4_9LAMI</name>
<organism evidence="5 6">
    <name type="scientific">Handroanthus impetiginosus</name>
    <dbReference type="NCBI Taxonomy" id="429701"/>
    <lineage>
        <taxon>Eukaryota</taxon>
        <taxon>Viridiplantae</taxon>
        <taxon>Streptophyta</taxon>
        <taxon>Embryophyta</taxon>
        <taxon>Tracheophyta</taxon>
        <taxon>Spermatophyta</taxon>
        <taxon>Magnoliopsida</taxon>
        <taxon>eudicotyledons</taxon>
        <taxon>Gunneridae</taxon>
        <taxon>Pentapetalae</taxon>
        <taxon>asterids</taxon>
        <taxon>lamiids</taxon>
        <taxon>Lamiales</taxon>
        <taxon>Bignoniaceae</taxon>
        <taxon>Crescentiina</taxon>
        <taxon>Tabebuia alliance</taxon>
        <taxon>Handroanthus</taxon>
    </lineage>
</organism>
<feature type="region of interest" description="Disordered" evidence="2">
    <location>
        <begin position="115"/>
        <end position="137"/>
    </location>
</feature>
<feature type="chain" id="PRO_5013722073" description="Cupin type-1 domain-containing protein" evidence="3">
    <location>
        <begin position="24"/>
        <end position="597"/>
    </location>
</feature>